<feature type="transmembrane region" description="Helical" evidence="8">
    <location>
        <begin position="410"/>
        <end position="434"/>
    </location>
</feature>
<dbReference type="GO" id="GO:0030425">
    <property type="term" value="C:dendrite"/>
    <property type="evidence" value="ECO:0007669"/>
    <property type="project" value="TreeGrafter"/>
</dbReference>
<comment type="caution">
    <text evidence="9">The sequence shown here is derived from an EMBL/GenBank/DDBJ whole genome shotgun (WGS) entry which is preliminary data.</text>
</comment>
<proteinExistence type="predicted"/>
<dbReference type="AlphaFoldDB" id="A0AAE1TYJ8"/>
<dbReference type="GO" id="GO:0050909">
    <property type="term" value="P:sensory perception of taste"/>
    <property type="evidence" value="ECO:0007669"/>
    <property type="project" value="InterPro"/>
</dbReference>
<dbReference type="GO" id="GO:0005886">
    <property type="term" value="C:plasma membrane"/>
    <property type="evidence" value="ECO:0007669"/>
    <property type="project" value="UniProtKB-SubCell"/>
</dbReference>
<feature type="region of interest" description="Disordered" evidence="7">
    <location>
        <begin position="1"/>
        <end position="74"/>
    </location>
</feature>
<feature type="transmembrane region" description="Helical" evidence="8">
    <location>
        <begin position="318"/>
        <end position="336"/>
    </location>
</feature>
<evidence type="ECO:0000256" key="4">
    <source>
        <dbReference type="ARBA" id="ARBA00022989"/>
    </source>
</evidence>
<feature type="compositionally biased region" description="Polar residues" evidence="7">
    <location>
        <begin position="60"/>
        <end position="69"/>
    </location>
</feature>
<evidence type="ECO:0000256" key="6">
    <source>
        <dbReference type="ARBA" id="ARBA00023170"/>
    </source>
</evidence>
<evidence type="ECO:0000256" key="1">
    <source>
        <dbReference type="ARBA" id="ARBA00004651"/>
    </source>
</evidence>
<keyword evidence="10" id="KW-1185">Reference proteome</keyword>
<keyword evidence="4 8" id="KW-1133">Transmembrane helix</keyword>
<protein>
    <recommendedName>
        <fullName evidence="11">Gustatory receptor</fullName>
    </recommendedName>
</protein>
<organism evidence="9 10">
    <name type="scientific">Petrolisthes manimaculis</name>
    <dbReference type="NCBI Taxonomy" id="1843537"/>
    <lineage>
        <taxon>Eukaryota</taxon>
        <taxon>Metazoa</taxon>
        <taxon>Ecdysozoa</taxon>
        <taxon>Arthropoda</taxon>
        <taxon>Crustacea</taxon>
        <taxon>Multicrustacea</taxon>
        <taxon>Malacostraca</taxon>
        <taxon>Eumalacostraca</taxon>
        <taxon>Eucarida</taxon>
        <taxon>Decapoda</taxon>
        <taxon>Pleocyemata</taxon>
        <taxon>Anomura</taxon>
        <taxon>Galatheoidea</taxon>
        <taxon>Porcellanidae</taxon>
        <taxon>Petrolisthes</taxon>
    </lineage>
</organism>
<keyword evidence="2" id="KW-1003">Cell membrane</keyword>
<dbReference type="PANTHER" id="PTHR21143">
    <property type="entry name" value="INVERTEBRATE GUSTATORY RECEPTOR"/>
    <property type="match status" value="1"/>
</dbReference>
<dbReference type="GO" id="GO:0030424">
    <property type="term" value="C:axon"/>
    <property type="evidence" value="ECO:0007669"/>
    <property type="project" value="TreeGrafter"/>
</dbReference>
<feature type="transmembrane region" description="Helical" evidence="8">
    <location>
        <begin position="446"/>
        <end position="469"/>
    </location>
</feature>
<keyword evidence="3 8" id="KW-0812">Transmembrane</keyword>
<feature type="transmembrane region" description="Helical" evidence="8">
    <location>
        <begin position="524"/>
        <end position="543"/>
    </location>
</feature>
<name>A0AAE1TYJ8_9EUCA</name>
<keyword evidence="5 8" id="KW-0472">Membrane</keyword>
<dbReference type="PANTHER" id="PTHR21143:SF133">
    <property type="entry name" value="GUSTATORY AND PHEROMONE RECEPTOR 32A-RELATED"/>
    <property type="match status" value="1"/>
</dbReference>
<feature type="transmembrane region" description="Helical" evidence="8">
    <location>
        <begin position="246"/>
        <end position="265"/>
    </location>
</feature>
<evidence type="ECO:0000256" key="5">
    <source>
        <dbReference type="ARBA" id="ARBA00023136"/>
    </source>
</evidence>
<comment type="subcellular location">
    <subcellularLocation>
        <location evidence="1">Cell membrane</location>
        <topology evidence="1">Multi-pass membrane protein</topology>
    </subcellularLocation>
</comment>
<feature type="transmembrane region" description="Helical" evidence="8">
    <location>
        <begin position="153"/>
        <end position="175"/>
    </location>
</feature>
<evidence type="ECO:0000313" key="10">
    <source>
        <dbReference type="Proteomes" id="UP001292094"/>
    </source>
</evidence>
<evidence type="ECO:0000256" key="8">
    <source>
        <dbReference type="SAM" id="Phobius"/>
    </source>
</evidence>
<feature type="compositionally biased region" description="Pro residues" evidence="7">
    <location>
        <begin position="1"/>
        <end position="11"/>
    </location>
</feature>
<dbReference type="InterPro" id="IPR013604">
    <property type="entry name" value="7TM_chemorcpt"/>
</dbReference>
<feature type="transmembrane region" description="Helical" evidence="8">
    <location>
        <begin position="285"/>
        <end position="309"/>
    </location>
</feature>
<dbReference type="GO" id="GO:0043025">
    <property type="term" value="C:neuronal cell body"/>
    <property type="evidence" value="ECO:0007669"/>
    <property type="project" value="TreeGrafter"/>
</dbReference>
<dbReference type="Pfam" id="PF08395">
    <property type="entry name" value="7tm_7"/>
    <property type="match status" value="1"/>
</dbReference>
<accession>A0AAE1TYJ8</accession>
<gene>
    <name evidence="9" type="ORF">Pmani_025251</name>
</gene>
<evidence type="ECO:0000256" key="7">
    <source>
        <dbReference type="SAM" id="MobiDB-lite"/>
    </source>
</evidence>
<dbReference type="Proteomes" id="UP001292094">
    <property type="component" value="Unassembled WGS sequence"/>
</dbReference>
<reference evidence="9" key="1">
    <citation type="submission" date="2023-11" db="EMBL/GenBank/DDBJ databases">
        <title>Genome assemblies of two species of porcelain crab, Petrolisthes cinctipes and Petrolisthes manimaculis (Anomura: Porcellanidae).</title>
        <authorList>
            <person name="Angst P."/>
        </authorList>
    </citation>
    <scope>NUCLEOTIDE SEQUENCE</scope>
    <source>
        <strain evidence="9">PB745_02</strain>
        <tissue evidence="9">Gill</tissue>
    </source>
</reference>
<dbReference type="EMBL" id="JAWZYT010002693">
    <property type="protein sequence ID" value="KAK4302672.1"/>
    <property type="molecule type" value="Genomic_DNA"/>
</dbReference>
<sequence length="570" mass="62221">MTLRPASPPPSRHLTPEPGTDTHTDPEPVPDISHPEPQIDTNDDPITEAETERPDAIPDPSTNQDSPLQDSPLLQDPYFQDELRSETRGKADVSGRRGEVHVEMTDVGLPKLEVVMSPMMIMLRGVGVGPPVWNATRSEYVTGFRSVAGAARAVAATSLIFLTVLSTLAIGSHVLGFRVQNENETAVGRRLKVVGVVIVGGYQINACIQVANTLIAVTRHAHLLTCWNRVIDSQHIPLPPRLRLRCLVQVFFMIFFAAAMVTAAAMGRPRLLAVVLDGLAERLYFIPYTWLSHHPSVTVVRVLVALVAIHHFAINKGVIFYFTTHCHLLTGALATWNTHARHALNGTKFTKSILHTHFSDILAEVWAGGWRGATGGGVSGLVGGLLTRRQQLVEMVRDTQTFFSPVLQCYFASTVVSLTTLQVVIVCTELYLLAKGVGSGLLNAEEVMVLVLLTFQTSGLLIHVAFAAASVQEQAEESGEVLCRGLPYDASPQDKFYVDQLTQSLVISPLFISGGNFFTINRSFILTVLSVVASYFIVILQFTQSCEHPSDQSNSNEPIITVTNSTLFSE</sequence>
<evidence type="ECO:0000256" key="3">
    <source>
        <dbReference type="ARBA" id="ARBA00022692"/>
    </source>
</evidence>
<evidence type="ECO:0008006" key="11">
    <source>
        <dbReference type="Google" id="ProtNLM"/>
    </source>
</evidence>
<evidence type="ECO:0000313" key="9">
    <source>
        <dbReference type="EMBL" id="KAK4302672.1"/>
    </source>
</evidence>
<dbReference type="GO" id="GO:0007635">
    <property type="term" value="P:chemosensory behavior"/>
    <property type="evidence" value="ECO:0007669"/>
    <property type="project" value="TreeGrafter"/>
</dbReference>
<evidence type="ECO:0000256" key="2">
    <source>
        <dbReference type="ARBA" id="ARBA00022475"/>
    </source>
</evidence>
<dbReference type="GO" id="GO:0008049">
    <property type="term" value="P:male courtship behavior"/>
    <property type="evidence" value="ECO:0007669"/>
    <property type="project" value="TreeGrafter"/>
</dbReference>
<keyword evidence="6" id="KW-0675">Receptor</keyword>